<feature type="domain" description="Glycosyl transferase family 1" evidence="2">
    <location>
        <begin position="186"/>
        <end position="312"/>
    </location>
</feature>
<keyword evidence="1 3" id="KW-0808">Transferase</keyword>
<gene>
    <name evidence="3" type="ORF">SAMN05518682_2184</name>
</gene>
<dbReference type="InterPro" id="IPR001296">
    <property type="entry name" value="Glyco_trans_1"/>
</dbReference>
<dbReference type="GO" id="GO:0016757">
    <property type="term" value="F:glycosyltransferase activity"/>
    <property type="evidence" value="ECO:0007669"/>
    <property type="project" value="InterPro"/>
</dbReference>
<dbReference type="Proteomes" id="UP000186235">
    <property type="component" value="Unassembled WGS sequence"/>
</dbReference>
<accession>A0A1N6RY86</accession>
<evidence type="ECO:0000313" key="4">
    <source>
        <dbReference type="Proteomes" id="UP000186235"/>
    </source>
</evidence>
<keyword evidence="4" id="KW-1185">Reference proteome</keyword>
<dbReference type="Pfam" id="PF00534">
    <property type="entry name" value="Glycos_transf_1"/>
    <property type="match status" value="1"/>
</dbReference>
<proteinExistence type="predicted"/>
<dbReference type="RefSeq" id="WP_076404931.1">
    <property type="nucleotide sequence ID" value="NZ_FTMI01000003.1"/>
</dbReference>
<dbReference type="EMBL" id="FTMI01000003">
    <property type="protein sequence ID" value="SIQ33844.1"/>
    <property type="molecule type" value="Genomic_DNA"/>
</dbReference>
<evidence type="ECO:0000313" key="3">
    <source>
        <dbReference type="EMBL" id="SIQ33844.1"/>
    </source>
</evidence>
<dbReference type="CDD" id="cd03801">
    <property type="entry name" value="GT4_PimA-like"/>
    <property type="match status" value="1"/>
</dbReference>
<protein>
    <submittedName>
        <fullName evidence="3">Glycosyltransferase involved in cell wall bisynthesis</fullName>
    </submittedName>
</protein>
<reference evidence="4" key="1">
    <citation type="submission" date="2017-01" db="EMBL/GenBank/DDBJ databases">
        <authorList>
            <person name="Varghese N."/>
            <person name="Submissions S."/>
        </authorList>
    </citation>
    <scope>NUCLEOTIDE SEQUENCE [LARGE SCALE GENOMIC DNA]</scope>
    <source>
        <strain evidence="4">3bp</strain>
    </source>
</reference>
<organism evidence="3 4">
    <name type="scientific">Cellulosimicrobium aquatile</name>
    <dbReference type="NCBI Taxonomy" id="1612203"/>
    <lineage>
        <taxon>Bacteria</taxon>
        <taxon>Bacillati</taxon>
        <taxon>Actinomycetota</taxon>
        <taxon>Actinomycetes</taxon>
        <taxon>Micrococcales</taxon>
        <taxon>Promicromonosporaceae</taxon>
        <taxon>Cellulosimicrobium</taxon>
    </lineage>
</organism>
<evidence type="ECO:0000256" key="1">
    <source>
        <dbReference type="ARBA" id="ARBA00022679"/>
    </source>
</evidence>
<evidence type="ECO:0000259" key="2">
    <source>
        <dbReference type="Pfam" id="PF00534"/>
    </source>
</evidence>
<dbReference type="SUPFAM" id="SSF53756">
    <property type="entry name" value="UDP-Glycosyltransferase/glycogen phosphorylase"/>
    <property type="match status" value="1"/>
</dbReference>
<sequence>MRVVHYYARFLAHPSGVTESIENWVRQAHRAGREAVVLCASVPDPRELPTDLRGCVRTVSHVGRGRTSWVPTGLAGEVGEGDVLYLHEGWVLSNVAAARSARARGAVVVLMPHGVYEPGVTTRLRDLAGARRAAEASVVRRADWLHVFYASEGPLADGVAGGRSGDTLVLPNGAPSPAEVPRWVGGGDYFFWMGRYDPDHKGIDNLLRRWAELPAPRPRLVLAGPDFRGGRERTARLVRDLGLGDCVELRGNARGEEKWLLVTGCRAYLHPSRWESCSITVLEMLAAGVPVVVSSTIHAAEPLRAAGVAVVAHVDRPGGLLGPLQEVDENRDLGRRAREWTERAATWDRVGARYGDWLSRVEEGAVR</sequence>
<name>A0A1N6RY86_9MICO</name>
<dbReference type="AlphaFoldDB" id="A0A1N6RY86"/>
<dbReference type="PANTHER" id="PTHR12526">
    <property type="entry name" value="GLYCOSYLTRANSFERASE"/>
    <property type="match status" value="1"/>
</dbReference>
<dbReference type="Gene3D" id="3.40.50.2000">
    <property type="entry name" value="Glycogen Phosphorylase B"/>
    <property type="match status" value="2"/>
</dbReference>